<gene>
    <name evidence="1" type="ORF">FC92_GL001023</name>
</gene>
<accession>A0A0R1MU71</accession>
<organism evidence="1 2">
    <name type="scientific">Liquorilactobacillus hordei DSM 19519</name>
    <dbReference type="NCBI Taxonomy" id="1423759"/>
    <lineage>
        <taxon>Bacteria</taxon>
        <taxon>Bacillati</taxon>
        <taxon>Bacillota</taxon>
        <taxon>Bacilli</taxon>
        <taxon>Lactobacillales</taxon>
        <taxon>Lactobacillaceae</taxon>
        <taxon>Liquorilactobacillus</taxon>
    </lineage>
</organism>
<proteinExistence type="predicted"/>
<reference evidence="1 2" key="1">
    <citation type="journal article" date="2015" name="Genome Announc.">
        <title>Expanding the biotechnology potential of lactobacilli through comparative genomics of 213 strains and associated genera.</title>
        <authorList>
            <person name="Sun Z."/>
            <person name="Harris H.M."/>
            <person name="McCann A."/>
            <person name="Guo C."/>
            <person name="Argimon S."/>
            <person name="Zhang W."/>
            <person name="Yang X."/>
            <person name="Jeffery I.B."/>
            <person name="Cooney J.C."/>
            <person name="Kagawa T.F."/>
            <person name="Liu W."/>
            <person name="Song Y."/>
            <person name="Salvetti E."/>
            <person name="Wrobel A."/>
            <person name="Rasinkangas P."/>
            <person name="Parkhill J."/>
            <person name="Rea M.C."/>
            <person name="O'Sullivan O."/>
            <person name="Ritari J."/>
            <person name="Douillard F.P."/>
            <person name="Paul Ross R."/>
            <person name="Yang R."/>
            <person name="Briner A.E."/>
            <person name="Felis G.E."/>
            <person name="de Vos W.M."/>
            <person name="Barrangou R."/>
            <person name="Klaenhammer T.R."/>
            <person name="Caufield P.W."/>
            <person name="Cui Y."/>
            <person name="Zhang H."/>
            <person name="O'Toole P.W."/>
        </authorList>
    </citation>
    <scope>NUCLEOTIDE SEQUENCE [LARGE SCALE GENOMIC DNA]</scope>
    <source>
        <strain evidence="1 2">DSM 19519</strain>
    </source>
</reference>
<protein>
    <recommendedName>
        <fullName evidence="3">PepSY domain-containing protein</fullName>
    </recommendedName>
</protein>
<evidence type="ECO:0000313" key="2">
    <source>
        <dbReference type="Proteomes" id="UP000051448"/>
    </source>
</evidence>
<dbReference type="Proteomes" id="UP000051448">
    <property type="component" value="Unassembled WGS sequence"/>
</dbReference>
<evidence type="ECO:0000313" key="1">
    <source>
        <dbReference type="EMBL" id="KRL07955.1"/>
    </source>
</evidence>
<keyword evidence="2" id="KW-1185">Reference proteome</keyword>
<dbReference type="RefSeq" id="WP_157047930.1">
    <property type="nucleotide sequence ID" value="NZ_AZDX01000003.1"/>
</dbReference>
<comment type="caution">
    <text evidence="1">The sequence shown here is derived from an EMBL/GenBank/DDBJ whole genome shotgun (WGS) entry which is preliminary data.</text>
</comment>
<sequence length="56" mass="6559">MNAKHSEIKIIKKLAKKQGIKHVLSIRREDENEFTFETNEGILYFIDLISKEIKAV</sequence>
<dbReference type="STRING" id="1423759.FC92_GL001023"/>
<dbReference type="AlphaFoldDB" id="A0A0R1MU71"/>
<dbReference type="EMBL" id="AZDX01000003">
    <property type="protein sequence ID" value="KRL07955.1"/>
    <property type="molecule type" value="Genomic_DNA"/>
</dbReference>
<dbReference type="PATRIC" id="fig|1423759.3.peg.1079"/>
<evidence type="ECO:0008006" key="3">
    <source>
        <dbReference type="Google" id="ProtNLM"/>
    </source>
</evidence>
<dbReference type="GeneID" id="98309581"/>
<name>A0A0R1MU71_9LACO</name>